<keyword evidence="5" id="KW-1185">Reference proteome</keyword>
<accession>A0A1Y2EAA7</accession>
<protein>
    <recommendedName>
        <fullName evidence="3">Tyrosinase copper-binding domain-containing protein</fullName>
    </recommendedName>
</protein>
<name>A0A1Y2EAA7_9PEZI</name>
<evidence type="ECO:0000256" key="1">
    <source>
        <dbReference type="ARBA" id="ARBA00022723"/>
    </source>
</evidence>
<dbReference type="Gene3D" id="1.10.1280.10">
    <property type="entry name" value="Di-copper center containing domain from catechol oxidase"/>
    <property type="match status" value="1"/>
</dbReference>
<dbReference type="PANTHER" id="PTHR11474">
    <property type="entry name" value="TYROSINASE FAMILY MEMBER"/>
    <property type="match status" value="1"/>
</dbReference>
<reference evidence="4 5" key="1">
    <citation type="submission" date="2016-07" db="EMBL/GenBank/DDBJ databases">
        <title>Pervasive Adenine N6-methylation of Active Genes in Fungi.</title>
        <authorList>
            <consortium name="DOE Joint Genome Institute"/>
            <person name="Mondo S.J."/>
            <person name="Dannebaum R.O."/>
            <person name="Kuo R.C."/>
            <person name="Labutti K."/>
            <person name="Haridas S."/>
            <person name="Kuo A."/>
            <person name="Salamov A."/>
            <person name="Ahrendt S.R."/>
            <person name="Lipzen A."/>
            <person name="Sullivan W."/>
            <person name="Andreopoulos W.B."/>
            <person name="Clum A."/>
            <person name="Lindquist E."/>
            <person name="Daum C."/>
            <person name="Ramamoorthy G.K."/>
            <person name="Gryganskyi A."/>
            <person name="Culley D."/>
            <person name="Magnuson J.K."/>
            <person name="James T.Y."/>
            <person name="O'Malley M.A."/>
            <person name="Stajich J.E."/>
            <person name="Spatafora J.W."/>
            <person name="Visel A."/>
            <person name="Grigoriev I.V."/>
        </authorList>
    </citation>
    <scope>NUCLEOTIDE SEQUENCE [LARGE SCALE GENOMIC DNA]</scope>
    <source>
        <strain evidence="4 5">CBS 129021</strain>
    </source>
</reference>
<comment type="caution">
    <text evidence="4">The sequence shown here is derived from an EMBL/GenBank/DDBJ whole genome shotgun (WGS) entry which is preliminary data.</text>
</comment>
<dbReference type="SUPFAM" id="SSF48056">
    <property type="entry name" value="Di-copper centre-containing domain"/>
    <property type="match status" value="1"/>
</dbReference>
<keyword evidence="1" id="KW-0479">Metal-binding</keyword>
<feature type="domain" description="Tyrosinase copper-binding" evidence="3">
    <location>
        <begin position="287"/>
        <end position="298"/>
    </location>
</feature>
<dbReference type="GO" id="GO:0046872">
    <property type="term" value="F:metal ion binding"/>
    <property type="evidence" value="ECO:0007669"/>
    <property type="project" value="UniProtKB-KW"/>
</dbReference>
<dbReference type="OrthoDB" id="6132182at2759"/>
<sequence length="362" mass="39510">MRCSLVLPALLGATAISGAVIEKLVKALPLAQFGSFQTISLEQAKKGEDLPNGFNTTTVPGNEVAFKTAALSTAGSVAATCTNPNVRYEWRQYSASDRAAFVDAIACLISKPPSGKWAPAKNRYEDLVRVHQLYMPNIHGNDKFLLWHRYFIWTFEQILRAECGFNRAFPWWDETLDAGKFAASTIFTSAYFGSLPAKGTNGQGACVTTGKFTGTLHLGPGSDNVDHCLSRAVDESLTAQCNQGFVDTCNSRTNFHDMASCAELGPHAYGHNGIGSVMSDVSASPGDPVFFLHHLFIDRNFRIWQNADASRKTSISGCADAKSPCTPLTLDTMVYVGGLRPDVRVRDILDTMNGVMCYRYTY</sequence>
<dbReference type="InterPro" id="IPR002227">
    <property type="entry name" value="Tyrosinase_Cu-bd"/>
</dbReference>
<dbReference type="PRINTS" id="PR00092">
    <property type="entry name" value="TYROSINASE"/>
</dbReference>
<dbReference type="InterPro" id="IPR008922">
    <property type="entry name" value="Di-copper_centre_dom_sf"/>
</dbReference>
<organism evidence="4 5">
    <name type="scientific">Pseudomassariella vexata</name>
    <dbReference type="NCBI Taxonomy" id="1141098"/>
    <lineage>
        <taxon>Eukaryota</taxon>
        <taxon>Fungi</taxon>
        <taxon>Dikarya</taxon>
        <taxon>Ascomycota</taxon>
        <taxon>Pezizomycotina</taxon>
        <taxon>Sordariomycetes</taxon>
        <taxon>Xylariomycetidae</taxon>
        <taxon>Amphisphaeriales</taxon>
        <taxon>Pseudomassariaceae</taxon>
        <taxon>Pseudomassariella</taxon>
    </lineage>
</organism>
<gene>
    <name evidence="4" type="ORF">BCR38DRAFT_133793</name>
</gene>
<evidence type="ECO:0000313" key="4">
    <source>
        <dbReference type="EMBL" id="ORY68518.1"/>
    </source>
</evidence>
<dbReference type="GeneID" id="63769779"/>
<dbReference type="Pfam" id="PF00264">
    <property type="entry name" value="Tyrosinase"/>
    <property type="match status" value="1"/>
</dbReference>
<keyword evidence="2" id="KW-0732">Signal</keyword>
<dbReference type="STRING" id="1141098.A0A1Y2EAA7"/>
<dbReference type="InParanoid" id="A0A1Y2EAA7"/>
<evidence type="ECO:0000256" key="2">
    <source>
        <dbReference type="SAM" id="SignalP"/>
    </source>
</evidence>
<feature type="signal peptide" evidence="2">
    <location>
        <begin position="1"/>
        <end position="18"/>
    </location>
</feature>
<dbReference type="AlphaFoldDB" id="A0A1Y2EAA7"/>
<dbReference type="InterPro" id="IPR050316">
    <property type="entry name" value="Tyrosinase/Hemocyanin"/>
</dbReference>
<dbReference type="RefSeq" id="XP_040718805.1">
    <property type="nucleotide sequence ID" value="XM_040853567.1"/>
</dbReference>
<dbReference type="PROSITE" id="PS00498">
    <property type="entry name" value="TYROSINASE_2"/>
    <property type="match status" value="1"/>
</dbReference>
<feature type="chain" id="PRO_5013390827" description="Tyrosinase copper-binding domain-containing protein" evidence="2">
    <location>
        <begin position="19"/>
        <end position="362"/>
    </location>
</feature>
<proteinExistence type="predicted"/>
<dbReference type="GO" id="GO:0016491">
    <property type="term" value="F:oxidoreductase activity"/>
    <property type="evidence" value="ECO:0007669"/>
    <property type="project" value="InterPro"/>
</dbReference>
<dbReference type="EMBL" id="MCFJ01000003">
    <property type="protein sequence ID" value="ORY68518.1"/>
    <property type="molecule type" value="Genomic_DNA"/>
</dbReference>
<evidence type="ECO:0000313" key="5">
    <source>
        <dbReference type="Proteomes" id="UP000193689"/>
    </source>
</evidence>
<evidence type="ECO:0000259" key="3">
    <source>
        <dbReference type="PROSITE" id="PS00498"/>
    </source>
</evidence>
<dbReference type="PANTHER" id="PTHR11474:SF116">
    <property type="entry name" value="TYROSINASE"/>
    <property type="match status" value="1"/>
</dbReference>
<dbReference type="Proteomes" id="UP000193689">
    <property type="component" value="Unassembled WGS sequence"/>
</dbReference>